<keyword evidence="6" id="KW-0342">GTP-binding</keyword>
<keyword evidence="9" id="KW-0548">Nucleotidyltransferase</keyword>
<keyword evidence="1" id="KW-0963">Cytoplasm</keyword>
<dbReference type="GO" id="GO:0046872">
    <property type="term" value="F:metal ion binding"/>
    <property type="evidence" value="ECO:0007669"/>
    <property type="project" value="UniProtKB-KW"/>
</dbReference>
<dbReference type="SUPFAM" id="SSF53448">
    <property type="entry name" value="Nucleotide-diphospho-sugar transferases"/>
    <property type="match status" value="1"/>
</dbReference>
<dbReference type="GO" id="GO:0005525">
    <property type="term" value="F:GTP binding"/>
    <property type="evidence" value="ECO:0007669"/>
    <property type="project" value="UniProtKB-KW"/>
</dbReference>
<gene>
    <name evidence="9" type="ORF">EJQ19_02160</name>
</gene>
<evidence type="ECO:0000256" key="5">
    <source>
        <dbReference type="ARBA" id="ARBA00022842"/>
    </source>
</evidence>
<dbReference type="EMBL" id="RXHU01000009">
    <property type="protein sequence ID" value="RTE11401.1"/>
    <property type="molecule type" value="Genomic_DNA"/>
</dbReference>
<reference evidence="9 10" key="1">
    <citation type="submission" date="2018-12" db="EMBL/GenBank/DDBJ databases">
        <title>Bacillus ochoae sp. nov., Paenibacillus whitsoniae sp. nov., Paenibacillus spiritus sp. nov. Isolated from the Mars Exploration Rover during spacecraft assembly.</title>
        <authorList>
            <person name="Seuylemezian A."/>
            <person name="Vaishampayan P."/>
        </authorList>
    </citation>
    <scope>NUCLEOTIDE SEQUENCE [LARGE SCALE GENOMIC DNA]</scope>
    <source>
        <strain evidence="9 10">MER 54</strain>
    </source>
</reference>
<evidence type="ECO:0000313" key="9">
    <source>
        <dbReference type="EMBL" id="RTE11401.1"/>
    </source>
</evidence>
<accession>A0A430JK29</accession>
<dbReference type="InterPro" id="IPR013482">
    <property type="entry name" value="Molybde_CF_guanTrfase"/>
</dbReference>
<dbReference type="PANTHER" id="PTHR19136">
    <property type="entry name" value="MOLYBDENUM COFACTOR GUANYLYLTRANSFERASE"/>
    <property type="match status" value="1"/>
</dbReference>
<dbReference type="GO" id="GO:0006777">
    <property type="term" value="P:Mo-molybdopterin cofactor biosynthetic process"/>
    <property type="evidence" value="ECO:0007669"/>
    <property type="project" value="UniProtKB-KW"/>
</dbReference>
<dbReference type="InterPro" id="IPR025877">
    <property type="entry name" value="MobA-like_NTP_Trfase"/>
</dbReference>
<dbReference type="PANTHER" id="PTHR19136:SF81">
    <property type="entry name" value="MOLYBDENUM COFACTOR GUANYLYLTRANSFERASE"/>
    <property type="match status" value="1"/>
</dbReference>
<evidence type="ECO:0000256" key="7">
    <source>
        <dbReference type="ARBA" id="ARBA00023150"/>
    </source>
</evidence>
<dbReference type="OrthoDB" id="9788394at2"/>
<sequence>MLTGVILAGGESRRMNGQVKALLPFDGQPLIARQLERMRAVCTERIVVTGDPRPLLPVLDRSVRVITDYYAGCGIIGGLHAALSLARNAEIWAVGCDMPLISGEAAVLMQRSLQDGADAVLPRIGGAAHPLHGIYRRRAVEKLQPLLEAREADPAALLRRLRWQALPEARLREHGIALDAVASIKTPADYERLLQLCQTGV</sequence>
<dbReference type="AlphaFoldDB" id="A0A430JK29"/>
<dbReference type="Pfam" id="PF12804">
    <property type="entry name" value="NTP_transf_3"/>
    <property type="match status" value="1"/>
</dbReference>
<comment type="caution">
    <text evidence="9">The sequence shown here is derived from an EMBL/GenBank/DDBJ whole genome shotgun (WGS) entry which is preliminary data.</text>
</comment>
<dbReference type="Proteomes" id="UP000276128">
    <property type="component" value="Unassembled WGS sequence"/>
</dbReference>
<protein>
    <submittedName>
        <fullName evidence="9">Molybdenum cofactor guanylyltransferase</fullName>
    </submittedName>
</protein>
<keyword evidence="5" id="KW-0460">Magnesium</keyword>
<evidence type="ECO:0000256" key="2">
    <source>
        <dbReference type="ARBA" id="ARBA00022679"/>
    </source>
</evidence>
<proteinExistence type="predicted"/>
<dbReference type="CDD" id="cd02503">
    <property type="entry name" value="MobA"/>
    <property type="match status" value="1"/>
</dbReference>
<dbReference type="InterPro" id="IPR029044">
    <property type="entry name" value="Nucleotide-diphossugar_trans"/>
</dbReference>
<keyword evidence="3" id="KW-0479">Metal-binding</keyword>
<keyword evidence="7" id="KW-0501">Molybdenum cofactor biosynthesis</keyword>
<dbReference type="Gene3D" id="3.90.550.10">
    <property type="entry name" value="Spore Coat Polysaccharide Biosynthesis Protein SpsA, Chain A"/>
    <property type="match status" value="1"/>
</dbReference>
<keyword evidence="2 9" id="KW-0808">Transferase</keyword>
<dbReference type="RefSeq" id="WP_126139571.1">
    <property type="nucleotide sequence ID" value="NZ_RXHU01000009.1"/>
</dbReference>
<evidence type="ECO:0000259" key="8">
    <source>
        <dbReference type="Pfam" id="PF12804"/>
    </source>
</evidence>
<dbReference type="GO" id="GO:0016779">
    <property type="term" value="F:nucleotidyltransferase activity"/>
    <property type="evidence" value="ECO:0007669"/>
    <property type="project" value="UniProtKB-KW"/>
</dbReference>
<evidence type="ECO:0000313" key="10">
    <source>
        <dbReference type="Proteomes" id="UP000276128"/>
    </source>
</evidence>
<keyword evidence="4" id="KW-0547">Nucleotide-binding</keyword>
<feature type="domain" description="MobA-like NTP transferase" evidence="8">
    <location>
        <begin position="4"/>
        <end position="160"/>
    </location>
</feature>
<evidence type="ECO:0000256" key="3">
    <source>
        <dbReference type="ARBA" id="ARBA00022723"/>
    </source>
</evidence>
<evidence type="ECO:0000256" key="1">
    <source>
        <dbReference type="ARBA" id="ARBA00022490"/>
    </source>
</evidence>
<evidence type="ECO:0000256" key="4">
    <source>
        <dbReference type="ARBA" id="ARBA00022741"/>
    </source>
</evidence>
<organism evidence="9 10">
    <name type="scientific">Paenibacillus whitsoniae</name>
    <dbReference type="NCBI Taxonomy" id="2496558"/>
    <lineage>
        <taxon>Bacteria</taxon>
        <taxon>Bacillati</taxon>
        <taxon>Bacillota</taxon>
        <taxon>Bacilli</taxon>
        <taxon>Bacillales</taxon>
        <taxon>Paenibacillaceae</taxon>
        <taxon>Paenibacillus</taxon>
    </lineage>
</organism>
<evidence type="ECO:0000256" key="6">
    <source>
        <dbReference type="ARBA" id="ARBA00023134"/>
    </source>
</evidence>
<name>A0A430JK29_9BACL</name>
<keyword evidence="10" id="KW-1185">Reference proteome</keyword>